<evidence type="ECO:0000256" key="1">
    <source>
        <dbReference type="ARBA" id="ARBA00022490"/>
    </source>
</evidence>
<dbReference type="GO" id="GO:0032259">
    <property type="term" value="P:methylation"/>
    <property type="evidence" value="ECO:0007669"/>
    <property type="project" value="UniProtKB-KW"/>
</dbReference>
<feature type="domain" description="FAD dependent oxidoreductase" evidence="11">
    <location>
        <begin position="270"/>
        <end position="636"/>
    </location>
</feature>
<dbReference type="GO" id="GO:0050660">
    <property type="term" value="F:flavin adenine dinucleotide binding"/>
    <property type="evidence" value="ECO:0007669"/>
    <property type="project" value="UniProtKB-UniRule"/>
</dbReference>
<dbReference type="AlphaFoldDB" id="A0A9X3EFL0"/>
<dbReference type="EC" id="1.5.-.-" evidence="10"/>
<comment type="subcellular location">
    <subcellularLocation>
        <location evidence="10">Cytoplasm</location>
    </subcellularLocation>
</comment>
<dbReference type="PANTHER" id="PTHR13847">
    <property type="entry name" value="SARCOSINE DEHYDROGENASE-RELATED"/>
    <property type="match status" value="1"/>
</dbReference>
<keyword evidence="5 10" id="KW-0949">S-adenosyl-L-methionine</keyword>
<dbReference type="InterPro" id="IPR036188">
    <property type="entry name" value="FAD/NAD-bd_sf"/>
</dbReference>
<reference evidence="13" key="1">
    <citation type="submission" date="2022-11" db="EMBL/GenBank/DDBJ databases">
        <title>Parathalassolutuus dongxingensis gen. nov., sp. nov., a novel member of family Oceanospirillaceae isolated from a coastal shrimp pond in Guangxi, China.</title>
        <authorList>
            <person name="Chen H."/>
        </authorList>
    </citation>
    <scope>NUCLEOTIDE SEQUENCE</scope>
    <source>
        <strain evidence="13">G-43</strain>
    </source>
</reference>
<dbReference type="InterPro" id="IPR017610">
    <property type="entry name" value="tRNA_S-uridine_synth_MnmC_C"/>
</dbReference>
<evidence type="ECO:0000256" key="3">
    <source>
        <dbReference type="ARBA" id="ARBA00022630"/>
    </source>
</evidence>
<evidence type="ECO:0000256" key="8">
    <source>
        <dbReference type="ARBA" id="ARBA00023002"/>
    </source>
</evidence>
<dbReference type="Gene3D" id="3.40.50.150">
    <property type="entry name" value="Vaccinia Virus protein VP39"/>
    <property type="match status" value="1"/>
</dbReference>
<dbReference type="GO" id="GO:0004808">
    <property type="term" value="F:tRNA (5-methylaminomethyl-2-thiouridylate)(34)-methyltransferase activity"/>
    <property type="evidence" value="ECO:0007669"/>
    <property type="project" value="UniProtKB-EC"/>
</dbReference>
<dbReference type="EC" id="2.1.1.61" evidence="10"/>
<dbReference type="GO" id="GO:0002097">
    <property type="term" value="P:tRNA wobble base modification"/>
    <property type="evidence" value="ECO:0007669"/>
    <property type="project" value="UniProtKB-UniRule"/>
</dbReference>
<feature type="region of interest" description="FAD-dependent cmnm(5)s(2)U34 oxidoreductase" evidence="10">
    <location>
        <begin position="274"/>
        <end position="671"/>
    </location>
</feature>
<dbReference type="InterPro" id="IPR029063">
    <property type="entry name" value="SAM-dependent_MTases_sf"/>
</dbReference>
<keyword evidence="3 10" id="KW-0285">Flavoprotein</keyword>
<sequence>MTQHSETVRNPDLIWRDDGQPVSREFDDPYFSVDNGLEESRHVFLQNSGLPQRWHHWQGPFCIVETGFGTGLNFLMTWQAFAREASTDSWLHFTSIEKFPLSAQQLAQAMALWPELAEYTEQLLQQYPDAIPGFHHMEWPEQRVRLTLIIGDVSEVMNDLSGPVHAWYLDGFAPARNPEMWSDSLFRNIRRISLRHPRLLGETTAASFSTAGIVRRGLKGAGFRVKRLQGFGRKWEMLGGRFELYAGPEPALLSQVRPWLVPQAPDTRRRIAVIGAGMAGATTAAALAAQGYAVDVFDAKGIASGASGNPQGGLYIKLAASENATHSEFYLAAFQASLRLMHQLAARTDTQLWDNCGVLQQAMNEAEEKRQQRFMEVSSLPASLIQPLDAQTATSVSGTAQNGSGLFFPAAGWVSPARFCQQLLEHPAIRVLIRKVEQLQYQTEESQWQLQMADGEVVTYPQVVIATAYDARKLLPDAYLPIKSIRGQITLLDAASVPKINTVLCGETYTAPALDNQVVVGATYHQNDFCEEVREADHEQNLKHMLDFGPDFYNSRHNFRVIGGRTSFRCTTPDYLPMVGSVPNRSDFVQKFGILGSNARKIPAIEAPTLPGLWLNIGHGSRGLASTPLCAAILAADITGSARPISERVIEALWPGRFLLRDIIRKKLSQF</sequence>
<evidence type="ECO:0000259" key="11">
    <source>
        <dbReference type="Pfam" id="PF01266"/>
    </source>
</evidence>
<keyword evidence="6 10" id="KW-0819">tRNA processing</keyword>
<dbReference type="HAMAP" id="MF_01102">
    <property type="entry name" value="MnmC"/>
    <property type="match status" value="1"/>
</dbReference>
<evidence type="ECO:0000256" key="6">
    <source>
        <dbReference type="ARBA" id="ARBA00022694"/>
    </source>
</evidence>
<comment type="function">
    <text evidence="10">Catalyzes the last two steps in the biosynthesis of 5-methylaminomethyl-2-thiouridine (mnm(5)s(2)U) at the wobble position (U34) in tRNA. Catalyzes the FAD-dependent demodification of cmnm(5)s(2)U34 to nm(5)s(2)U34, followed by the transfer of a methyl group from S-adenosyl-L-methionine to nm(5)s(2)U34, to form mnm(5)s(2)U34.</text>
</comment>
<evidence type="ECO:0000259" key="12">
    <source>
        <dbReference type="Pfam" id="PF05430"/>
    </source>
</evidence>
<accession>A0A9X3EFL0</accession>
<dbReference type="NCBIfam" id="NF002481">
    <property type="entry name" value="PRK01747.1-2"/>
    <property type="match status" value="1"/>
</dbReference>
<dbReference type="Gene3D" id="3.50.50.60">
    <property type="entry name" value="FAD/NAD(P)-binding domain"/>
    <property type="match status" value="1"/>
</dbReference>
<dbReference type="RefSeq" id="WP_283174051.1">
    <property type="nucleotide sequence ID" value="NZ_JAPNOA010000029.1"/>
</dbReference>
<evidence type="ECO:0000256" key="9">
    <source>
        <dbReference type="ARBA" id="ARBA00023268"/>
    </source>
</evidence>
<dbReference type="Proteomes" id="UP001150830">
    <property type="component" value="Unassembled WGS sequence"/>
</dbReference>
<dbReference type="InterPro" id="IPR006076">
    <property type="entry name" value="FAD-dep_OxRdtase"/>
</dbReference>
<keyword evidence="4 10" id="KW-0808">Transferase</keyword>
<evidence type="ECO:0000313" key="13">
    <source>
        <dbReference type="EMBL" id="MCY0965839.1"/>
    </source>
</evidence>
<dbReference type="Pfam" id="PF01266">
    <property type="entry name" value="DAO"/>
    <property type="match status" value="1"/>
</dbReference>
<evidence type="ECO:0000256" key="7">
    <source>
        <dbReference type="ARBA" id="ARBA00022827"/>
    </source>
</evidence>
<dbReference type="SUPFAM" id="SSF51905">
    <property type="entry name" value="FAD/NAD(P)-binding domain"/>
    <property type="match status" value="1"/>
</dbReference>
<keyword evidence="9 10" id="KW-0511">Multifunctional enzyme</keyword>
<dbReference type="GO" id="GO:0016645">
    <property type="term" value="F:oxidoreductase activity, acting on the CH-NH group of donors"/>
    <property type="evidence" value="ECO:0007669"/>
    <property type="project" value="InterPro"/>
</dbReference>
<keyword evidence="2 10" id="KW-0489">Methyltransferase</keyword>
<protein>
    <recommendedName>
        <fullName evidence="10">tRNA 5-methylaminomethyl-2-thiouridine biosynthesis bifunctional protein MnmC</fullName>
        <shortName evidence="10">tRNA mnm(5)s(2)U biosynthesis bifunctional protein</shortName>
    </recommendedName>
    <domain>
        <recommendedName>
            <fullName evidence="10">tRNA (mnm(5)s(2)U34)-methyltransferase</fullName>
            <ecNumber evidence="10">2.1.1.61</ecNumber>
        </recommendedName>
    </domain>
    <domain>
        <recommendedName>
            <fullName evidence="10">FAD-dependent cmnm(5)s(2)U34 oxidoreductase</fullName>
            <ecNumber evidence="10">1.5.-.-</ecNumber>
        </recommendedName>
    </domain>
</protein>
<gene>
    <name evidence="10 13" type="primary">mnmC</name>
    <name evidence="13" type="ORF">OUO13_11625</name>
</gene>
<comment type="caution">
    <text evidence="13">The sequence shown here is derived from an EMBL/GenBank/DDBJ whole genome shotgun (WGS) entry which is preliminary data.</text>
</comment>
<dbReference type="Pfam" id="PF05430">
    <property type="entry name" value="Methyltransf_30"/>
    <property type="match status" value="1"/>
</dbReference>
<comment type="similarity">
    <text evidence="10">In the N-terminal section; belongs to the methyltransferase superfamily. tRNA (mnm(5)s(2)U34)-methyltransferase family.</text>
</comment>
<dbReference type="InterPro" id="IPR023032">
    <property type="entry name" value="tRNA_MAMT_biosynth_bifunc_MnmC"/>
</dbReference>
<dbReference type="PANTHER" id="PTHR13847:SF283">
    <property type="entry name" value="TRNA 5-METHYLAMINOMETHYL-2-THIOURIDINE BIOSYNTHESIS BIFUNCTIONAL PROTEIN MNMC"/>
    <property type="match status" value="1"/>
</dbReference>
<evidence type="ECO:0000256" key="5">
    <source>
        <dbReference type="ARBA" id="ARBA00022691"/>
    </source>
</evidence>
<organism evidence="13 14">
    <name type="scientific">Parathalassolituus penaei</name>
    <dbReference type="NCBI Taxonomy" id="2997323"/>
    <lineage>
        <taxon>Bacteria</taxon>
        <taxon>Pseudomonadati</taxon>
        <taxon>Pseudomonadota</taxon>
        <taxon>Gammaproteobacteria</taxon>
        <taxon>Oceanospirillales</taxon>
        <taxon>Oceanospirillaceae</taxon>
        <taxon>Parathalassolituus</taxon>
    </lineage>
</organism>
<dbReference type="GO" id="GO:0005737">
    <property type="term" value="C:cytoplasm"/>
    <property type="evidence" value="ECO:0007669"/>
    <property type="project" value="UniProtKB-SubCell"/>
</dbReference>
<dbReference type="EMBL" id="JAPNOA010000029">
    <property type="protein sequence ID" value="MCY0965839.1"/>
    <property type="molecule type" value="Genomic_DNA"/>
</dbReference>
<keyword evidence="1 10" id="KW-0963">Cytoplasm</keyword>
<evidence type="ECO:0000256" key="2">
    <source>
        <dbReference type="ARBA" id="ARBA00022603"/>
    </source>
</evidence>
<comment type="cofactor">
    <cofactor evidence="10">
        <name>FAD</name>
        <dbReference type="ChEBI" id="CHEBI:57692"/>
    </cofactor>
</comment>
<name>A0A9X3EFL0_9GAMM</name>
<dbReference type="Gene3D" id="3.30.9.10">
    <property type="entry name" value="D-Amino Acid Oxidase, subunit A, domain 2"/>
    <property type="match status" value="1"/>
</dbReference>
<evidence type="ECO:0000256" key="10">
    <source>
        <dbReference type="HAMAP-Rule" id="MF_01102"/>
    </source>
</evidence>
<dbReference type="InterPro" id="IPR047785">
    <property type="entry name" value="tRNA_MNMC2"/>
</dbReference>
<feature type="domain" description="MnmC-like methyltransferase" evidence="12">
    <location>
        <begin position="114"/>
        <end position="240"/>
    </location>
</feature>
<comment type="catalytic activity">
    <reaction evidence="10">
        <text>5-aminomethyl-2-thiouridine(34) in tRNA + S-adenosyl-L-methionine = 5-methylaminomethyl-2-thiouridine(34) in tRNA + S-adenosyl-L-homocysteine + H(+)</text>
        <dbReference type="Rhea" id="RHEA:19569"/>
        <dbReference type="Rhea" id="RHEA-COMP:10195"/>
        <dbReference type="Rhea" id="RHEA-COMP:10197"/>
        <dbReference type="ChEBI" id="CHEBI:15378"/>
        <dbReference type="ChEBI" id="CHEBI:57856"/>
        <dbReference type="ChEBI" id="CHEBI:59789"/>
        <dbReference type="ChEBI" id="CHEBI:74454"/>
        <dbReference type="ChEBI" id="CHEBI:74455"/>
        <dbReference type="EC" id="2.1.1.61"/>
    </reaction>
</comment>
<dbReference type="NCBIfam" id="NF033855">
    <property type="entry name" value="tRNA_MNMC2"/>
    <property type="match status" value="1"/>
</dbReference>
<dbReference type="NCBIfam" id="TIGR03197">
    <property type="entry name" value="MnmC_Cterm"/>
    <property type="match status" value="1"/>
</dbReference>
<dbReference type="SUPFAM" id="SSF54373">
    <property type="entry name" value="FAD-linked reductases, C-terminal domain"/>
    <property type="match status" value="1"/>
</dbReference>
<evidence type="ECO:0000313" key="14">
    <source>
        <dbReference type="Proteomes" id="UP001150830"/>
    </source>
</evidence>
<proteinExistence type="inferred from homology"/>
<keyword evidence="14" id="KW-1185">Reference proteome</keyword>
<comment type="similarity">
    <text evidence="10">In the C-terminal section; belongs to the DAO family.</text>
</comment>
<keyword evidence="8 10" id="KW-0560">Oxidoreductase</keyword>
<keyword evidence="7 10" id="KW-0274">FAD</keyword>
<dbReference type="InterPro" id="IPR008471">
    <property type="entry name" value="MnmC-like_methylTransf"/>
</dbReference>
<feature type="region of interest" description="tRNA (mnm(5)s(2)U34)-methyltransferase" evidence="10">
    <location>
        <begin position="1"/>
        <end position="243"/>
    </location>
</feature>
<evidence type="ECO:0000256" key="4">
    <source>
        <dbReference type="ARBA" id="ARBA00022679"/>
    </source>
</evidence>